<dbReference type="EMBL" id="MU275954">
    <property type="protein sequence ID" value="KAI0045334.1"/>
    <property type="molecule type" value="Genomic_DNA"/>
</dbReference>
<reference evidence="1" key="1">
    <citation type="submission" date="2021-02" db="EMBL/GenBank/DDBJ databases">
        <authorList>
            <consortium name="DOE Joint Genome Institute"/>
            <person name="Ahrendt S."/>
            <person name="Looney B.P."/>
            <person name="Miyauchi S."/>
            <person name="Morin E."/>
            <person name="Drula E."/>
            <person name="Courty P.E."/>
            <person name="Chicoki N."/>
            <person name="Fauchery L."/>
            <person name="Kohler A."/>
            <person name="Kuo A."/>
            <person name="Labutti K."/>
            <person name="Pangilinan J."/>
            <person name="Lipzen A."/>
            <person name="Riley R."/>
            <person name="Andreopoulos W."/>
            <person name="He G."/>
            <person name="Johnson J."/>
            <person name="Barry K.W."/>
            <person name="Grigoriev I.V."/>
            <person name="Nagy L."/>
            <person name="Hibbett D."/>
            <person name="Henrissat B."/>
            <person name="Matheny P.B."/>
            <person name="Labbe J."/>
            <person name="Martin F."/>
        </authorList>
    </citation>
    <scope>NUCLEOTIDE SEQUENCE</scope>
    <source>
        <strain evidence="1">FP105234-sp</strain>
    </source>
</reference>
<accession>A0ACB8RMC9</accession>
<sequence>MITSCIHPGRIDGVWKGIAPLSGERHARRLACRRRVSITEGPPKVRGHLSARRAHNDAEDGADTEDGADAKDGRCSCLAALHPCFTSPSESRTAKLSAHKSSLYLVVPRNSSLGIQRFRGYHS</sequence>
<evidence type="ECO:0000313" key="2">
    <source>
        <dbReference type="Proteomes" id="UP000814033"/>
    </source>
</evidence>
<dbReference type="Proteomes" id="UP000814033">
    <property type="component" value="Unassembled WGS sequence"/>
</dbReference>
<evidence type="ECO:0000313" key="1">
    <source>
        <dbReference type="EMBL" id="KAI0045334.1"/>
    </source>
</evidence>
<protein>
    <submittedName>
        <fullName evidence="1">Uncharacterized protein</fullName>
    </submittedName>
</protein>
<name>A0ACB8RMC9_9AGAM</name>
<gene>
    <name evidence="1" type="ORF">FA95DRAFT_1561210</name>
</gene>
<reference evidence="1" key="2">
    <citation type="journal article" date="2022" name="New Phytol.">
        <title>Evolutionary transition to the ectomycorrhizal habit in the genomes of a hyperdiverse lineage of mushroom-forming fungi.</title>
        <authorList>
            <person name="Looney B."/>
            <person name="Miyauchi S."/>
            <person name="Morin E."/>
            <person name="Drula E."/>
            <person name="Courty P.E."/>
            <person name="Kohler A."/>
            <person name="Kuo A."/>
            <person name="LaButti K."/>
            <person name="Pangilinan J."/>
            <person name="Lipzen A."/>
            <person name="Riley R."/>
            <person name="Andreopoulos W."/>
            <person name="He G."/>
            <person name="Johnson J."/>
            <person name="Nolan M."/>
            <person name="Tritt A."/>
            <person name="Barry K.W."/>
            <person name="Grigoriev I.V."/>
            <person name="Nagy L.G."/>
            <person name="Hibbett D."/>
            <person name="Henrissat B."/>
            <person name="Matheny P.B."/>
            <person name="Labbe J."/>
            <person name="Martin F.M."/>
        </authorList>
    </citation>
    <scope>NUCLEOTIDE SEQUENCE</scope>
    <source>
        <strain evidence="1">FP105234-sp</strain>
    </source>
</reference>
<keyword evidence="2" id="KW-1185">Reference proteome</keyword>
<proteinExistence type="predicted"/>
<organism evidence="1 2">
    <name type="scientific">Auriscalpium vulgare</name>
    <dbReference type="NCBI Taxonomy" id="40419"/>
    <lineage>
        <taxon>Eukaryota</taxon>
        <taxon>Fungi</taxon>
        <taxon>Dikarya</taxon>
        <taxon>Basidiomycota</taxon>
        <taxon>Agaricomycotina</taxon>
        <taxon>Agaricomycetes</taxon>
        <taxon>Russulales</taxon>
        <taxon>Auriscalpiaceae</taxon>
        <taxon>Auriscalpium</taxon>
    </lineage>
</organism>
<comment type="caution">
    <text evidence="1">The sequence shown here is derived from an EMBL/GenBank/DDBJ whole genome shotgun (WGS) entry which is preliminary data.</text>
</comment>